<organism evidence="2 3">
    <name type="scientific">Camelimonas lactis</name>
    <dbReference type="NCBI Taxonomy" id="659006"/>
    <lineage>
        <taxon>Bacteria</taxon>
        <taxon>Pseudomonadati</taxon>
        <taxon>Pseudomonadota</taxon>
        <taxon>Alphaproteobacteria</taxon>
        <taxon>Hyphomicrobiales</taxon>
        <taxon>Chelatococcaceae</taxon>
        <taxon>Camelimonas</taxon>
    </lineage>
</organism>
<dbReference type="OrthoDB" id="9928775at2"/>
<evidence type="ECO:0000313" key="3">
    <source>
        <dbReference type="Proteomes" id="UP000294881"/>
    </source>
</evidence>
<name>A0A4R2GQ52_9HYPH</name>
<protein>
    <submittedName>
        <fullName evidence="2">Uncharacterized protein</fullName>
    </submittedName>
</protein>
<keyword evidence="1" id="KW-0732">Signal</keyword>
<evidence type="ECO:0000313" key="2">
    <source>
        <dbReference type="EMBL" id="TCO11827.1"/>
    </source>
</evidence>
<keyword evidence="3" id="KW-1185">Reference proteome</keyword>
<feature type="signal peptide" evidence="1">
    <location>
        <begin position="1"/>
        <end position="28"/>
    </location>
</feature>
<dbReference type="EMBL" id="SLWL01000011">
    <property type="protein sequence ID" value="TCO11827.1"/>
    <property type="molecule type" value="Genomic_DNA"/>
</dbReference>
<proteinExistence type="predicted"/>
<gene>
    <name evidence="2" type="ORF">EV666_111102</name>
</gene>
<dbReference type="Proteomes" id="UP000294881">
    <property type="component" value="Unassembled WGS sequence"/>
</dbReference>
<comment type="caution">
    <text evidence="2">The sequence shown here is derived from an EMBL/GenBank/DDBJ whole genome shotgun (WGS) entry which is preliminary data.</text>
</comment>
<dbReference type="RefSeq" id="WP_132008562.1">
    <property type="nucleotide sequence ID" value="NZ_JBHUNN010000002.1"/>
</dbReference>
<sequence length="121" mass="12730">MTVRTWFGAAAAMAATIATVCPATNAGAATPAQRNAMDHIAAVLAAEKSCAGFRANLPLMVMLSNRIGLKTTHPGNRAYLAAQIRHYQNEIAQGVAEATCAQLYALYGPKGESAPNLIRMK</sequence>
<dbReference type="AlphaFoldDB" id="A0A4R2GQ52"/>
<feature type="chain" id="PRO_5020441302" evidence="1">
    <location>
        <begin position="29"/>
        <end position="121"/>
    </location>
</feature>
<accession>A0A4R2GQ52</accession>
<reference evidence="2 3" key="1">
    <citation type="submission" date="2019-03" db="EMBL/GenBank/DDBJ databases">
        <title>Genomic Encyclopedia of Type Strains, Phase IV (KMG-IV): sequencing the most valuable type-strain genomes for metagenomic binning, comparative biology and taxonomic classification.</title>
        <authorList>
            <person name="Goeker M."/>
        </authorList>
    </citation>
    <scope>NUCLEOTIDE SEQUENCE [LARGE SCALE GENOMIC DNA]</scope>
    <source>
        <strain evidence="2 3">DSM 22958</strain>
    </source>
</reference>
<evidence type="ECO:0000256" key="1">
    <source>
        <dbReference type="SAM" id="SignalP"/>
    </source>
</evidence>